<dbReference type="EMBL" id="JBHSCX010000021">
    <property type="protein sequence ID" value="MFC4364292.1"/>
    <property type="molecule type" value="Genomic_DNA"/>
</dbReference>
<keyword evidence="1" id="KW-0812">Transmembrane</keyword>
<evidence type="ECO:0000313" key="4">
    <source>
        <dbReference type="Proteomes" id="UP001595840"/>
    </source>
</evidence>
<feature type="transmembrane region" description="Helical" evidence="1">
    <location>
        <begin position="87"/>
        <end position="107"/>
    </location>
</feature>
<dbReference type="Pfam" id="PF02517">
    <property type="entry name" value="Rce1-like"/>
    <property type="match status" value="1"/>
</dbReference>
<accession>A0ABV8VB39</accession>
<gene>
    <name evidence="3" type="ORF">ACFOX3_18430</name>
</gene>
<dbReference type="GO" id="GO:0016787">
    <property type="term" value="F:hydrolase activity"/>
    <property type="evidence" value="ECO:0007669"/>
    <property type="project" value="UniProtKB-KW"/>
</dbReference>
<feature type="domain" description="CAAX prenyl protease 2/Lysostaphin resistance protein A-like" evidence="2">
    <location>
        <begin position="123"/>
        <end position="219"/>
    </location>
</feature>
<evidence type="ECO:0000259" key="2">
    <source>
        <dbReference type="Pfam" id="PF02517"/>
    </source>
</evidence>
<keyword evidence="3" id="KW-0378">Hydrolase</keyword>
<organism evidence="3 4">
    <name type="scientific">Simiduia curdlanivorans</name>
    <dbReference type="NCBI Taxonomy" id="1492769"/>
    <lineage>
        <taxon>Bacteria</taxon>
        <taxon>Pseudomonadati</taxon>
        <taxon>Pseudomonadota</taxon>
        <taxon>Gammaproteobacteria</taxon>
        <taxon>Cellvibrionales</taxon>
        <taxon>Cellvibrionaceae</taxon>
        <taxon>Simiduia</taxon>
    </lineage>
</organism>
<feature type="transmembrane region" description="Helical" evidence="1">
    <location>
        <begin position="182"/>
        <end position="201"/>
    </location>
</feature>
<feature type="transmembrane region" description="Helical" evidence="1">
    <location>
        <begin position="253"/>
        <end position="273"/>
    </location>
</feature>
<proteinExistence type="predicted"/>
<sequence>MKNIFFNADNKIRNGWWIVLFIGLIVATQPLYRLLTGALKALNTPPWLVEATSVFLVLGVTVICVQLKRQTMAQVGLAGNVRWLSEFFGGVAGGATWLLLVALPLWLMGGVSFDVNPDATAKLVGYGFYTFFLGALLEELLHRGFIFQRLIDGTGFMVAQIIMAMVFALGHLGNPEMDGLTAVRASLDLVLASLIFGLAYWRTRSLALPTGLHLGWNWMQGSVLGFNVSGHETGGYFKATLADLPDWVSGGQFGLEGSILSLLGSTIVLVLLWRWRGLQSQPYNAATPPVSQIAQP</sequence>
<dbReference type="EC" id="3.4.-.-" evidence="3"/>
<evidence type="ECO:0000313" key="3">
    <source>
        <dbReference type="EMBL" id="MFC4364292.1"/>
    </source>
</evidence>
<keyword evidence="1" id="KW-0472">Membrane</keyword>
<dbReference type="RefSeq" id="WP_290262341.1">
    <property type="nucleotide sequence ID" value="NZ_JAUFQG010000004.1"/>
</dbReference>
<feature type="transmembrane region" description="Helical" evidence="1">
    <location>
        <begin position="16"/>
        <end position="35"/>
    </location>
</feature>
<dbReference type="PANTHER" id="PTHR39430">
    <property type="entry name" value="MEMBRANE-ASSOCIATED PROTEASE-RELATED"/>
    <property type="match status" value="1"/>
</dbReference>
<protein>
    <submittedName>
        <fullName evidence="3">CPBP family intramembrane glutamic endopeptidase</fullName>
        <ecNumber evidence="3">3.4.-.-</ecNumber>
    </submittedName>
</protein>
<keyword evidence="4" id="KW-1185">Reference proteome</keyword>
<reference evidence="4" key="1">
    <citation type="journal article" date="2019" name="Int. J. Syst. Evol. Microbiol.">
        <title>The Global Catalogue of Microorganisms (GCM) 10K type strain sequencing project: providing services to taxonomists for standard genome sequencing and annotation.</title>
        <authorList>
            <consortium name="The Broad Institute Genomics Platform"/>
            <consortium name="The Broad Institute Genome Sequencing Center for Infectious Disease"/>
            <person name="Wu L."/>
            <person name="Ma J."/>
        </authorList>
    </citation>
    <scope>NUCLEOTIDE SEQUENCE [LARGE SCALE GENOMIC DNA]</scope>
    <source>
        <strain evidence="4">CECT 8570</strain>
    </source>
</reference>
<keyword evidence="1" id="KW-1133">Transmembrane helix</keyword>
<dbReference type="InterPro" id="IPR003675">
    <property type="entry name" value="Rce1/LyrA-like_dom"/>
</dbReference>
<name>A0ABV8VB39_9GAMM</name>
<dbReference type="Proteomes" id="UP001595840">
    <property type="component" value="Unassembled WGS sequence"/>
</dbReference>
<feature type="transmembrane region" description="Helical" evidence="1">
    <location>
        <begin position="47"/>
        <end position="67"/>
    </location>
</feature>
<evidence type="ECO:0000256" key="1">
    <source>
        <dbReference type="SAM" id="Phobius"/>
    </source>
</evidence>
<dbReference type="PANTHER" id="PTHR39430:SF1">
    <property type="entry name" value="PROTEASE"/>
    <property type="match status" value="1"/>
</dbReference>
<comment type="caution">
    <text evidence="3">The sequence shown here is derived from an EMBL/GenBank/DDBJ whole genome shotgun (WGS) entry which is preliminary data.</text>
</comment>
<feature type="transmembrane region" description="Helical" evidence="1">
    <location>
        <begin position="119"/>
        <end position="138"/>
    </location>
</feature>
<feature type="transmembrane region" description="Helical" evidence="1">
    <location>
        <begin position="150"/>
        <end position="170"/>
    </location>
</feature>